<evidence type="ECO:0000313" key="2">
    <source>
        <dbReference type="EMBL" id="CAA9461126.1"/>
    </source>
</evidence>
<evidence type="ECO:0000256" key="1">
    <source>
        <dbReference type="SAM" id="MobiDB-lite"/>
    </source>
</evidence>
<feature type="region of interest" description="Disordered" evidence="1">
    <location>
        <begin position="1"/>
        <end position="20"/>
    </location>
</feature>
<dbReference type="Gene3D" id="2.40.160.130">
    <property type="entry name" value="Capsule assembly protein Wzi"/>
    <property type="match status" value="1"/>
</dbReference>
<gene>
    <name evidence="2" type="ORF">AVDCRST_MAG38-64</name>
</gene>
<reference evidence="2" key="1">
    <citation type="submission" date="2020-02" db="EMBL/GenBank/DDBJ databases">
        <authorList>
            <person name="Meier V. D."/>
        </authorList>
    </citation>
    <scope>NUCLEOTIDE SEQUENCE</scope>
    <source>
        <strain evidence="2">AVDCRST_MAG38</strain>
    </source>
</reference>
<proteinExistence type="predicted"/>
<accession>A0A6J4R609</accession>
<evidence type="ECO:0008006" key="3">
    <source>
        <dbReference type="Google" id="ProtNLM"/>
    </source>
</evidence>
<dbReference type="AlphaFoldDB" id="A0A6J4R609"/>
<feature type="non-terminal residue" evidence="2">
    <location>
        <position position="1"/>
    </location>
</feature>
<dbReference type="InterPro" id="IPR038636">
    <property type="entry name" value="Wzi_sf"/>
</dbReference>
<feature type="compositionally biased region" description="Basic and acidic residues" evidence="1">
    <location>
        <begin position="1"/>
        <end position="10"/>
    </location>
</feature>
<name>A0A6J4R609_9ACTN</name>
<protein>
    <recommendedName>
        <fullName evidence="3">Capsule assembly Wzi family protein</fullName>
    </recommendedName>
</protein>
<organism evidence="2">
    <name type="scientific">uncultured Solirubrobacteraceae bacterium</name>
    <dbReference type="NCBI Taxonomy" id="1162706"/>
    <lineage>
        <taxon>Bacteria</taxon>
        <taxon>Bacillati</taxon>
        <taxon>Actinomycetota</taxon>
        <taxon>Thermoleophilia</taxon>
        <taxon>Solirubrobacterales</taxon>
        <taxon>Solirubrobacteraceae</taxon>
        <taxon>environmental samples</taxon>
    </lineage>
</organism>
<dbReference type="EMBL" id="CADCVJ010000005">
    <property type="protein sequence ID" value="CAA9461126.1"/>
    <property type="molecule type" value="Genomic_DNA"/>
</dbReference>
<sequence>PRRFGDRPYADVDPGQSTVRVDAGPVAAGASTANQTWGPGDRHPMIVGNNAAGYPHVFVGTSGPVDLWIARVNARAVWGRLDQSDYSPVQGSEAFLDLQQPGTRRFASGVVAVVQPRGLVGLELGGARFFHSPWRAGGPTGRDYRKPFEAFFKRDVPRNELNPTDPSTDFDNQLASLFMRWVLPRSGFEIAGEFYKEDHNFDARDLVLEPDHNAGYALSARKAFRRRDGVVGLRAEIVNLEVTPIGRQRPQGLNYVGGYLRQGHTQLGQSLGADVGVGSASGATAGADWYTPRGRWSLSWSRTLRQDDVPRVTEFGLVAPATTVDRRAYDVLHALGAEAVLFRGPLDVTAGLTGALNLNREFRGDVFNVNGLLGVRYNLR</sequence>